<proteinExistence type="predicted"/>
<feature type="transmembrane region" description="Helical" evidence="1">
    <location>
        <begin position="853"/>
        <end position="871"/>
    </location>
</feature>
<feature type="transmembrane region" description="Helical" evidence="1">
    <location>
        <begin position="524"/>
        <end position="540"/>
    </location>
</feature>
<dbReference type="NCBIfam" id="NF047321">
    <property type="entry name" value="SCO7613_CTERM"/>
    <property type="match status" value="1"/>
</dbReference>
<reference evidence="2 3" key="1">
    <citation type="submission" date="2020-08" db="EMBL/GenBank/DDBJ databases">
        <title>Sequencing the genomes of 1000 actinobacteria strains.</title>
        <authorList>
            <person name="Klenk H.-P."/>
        </authorList>
    </citation>
    <scope>NUCLEOTIDE SEQUENCE [LARGE SCALE GENOMIC DNA]</scope>
    <source>
        <strain evidence="2 3">DSM 105784</strain>
    </source>
</reference>
<feature type="transmembrane region" description="Helical" evidence="1">
    <location>
        <begin position="797"/>
        <end position="816"/>
    </location>
</feature>
<feature type="transmembrane region" description="Helical" evidence="1">
    <location>
        <begin position="937"/>
        <end position="955"/>
    </location>
</feature>
<feature type="transmembrane region" description="Helical" evidence="1">
    <location>
        <begin position="708"/>
        <end position="725"/>
    </location>
</feature>
<feature type="transmembrane region" description="Helical" evidence="1">
    <location>
        <begin position="961"/>
        <end position="981"/>
    </location>
</feature>
<feature type="transmembrane region" description="Helical" evidence="1">
    <location>
        <begin position="235"/>
        <end position="252"/>
    </location>
</feature>
<dbReference type="Proteomes" id="UP000536685">
    <property type="component" value="Unassembled WGS sequence"/>
</dbReference>
<feature type="transmembrane region" description="Helical" evidence="1">
    <location>
        <begin position="416"/>
        <end position="436"/>
    </location>
</feature>
<feature type="transmembrane region" description="Helical" evidence="1">
    <location>
        <begin position="1112"/>
        <end position="1130"/>
    </location>
</feature>
<feature type="transmembrane region" description="Helical" evidence="1">
    <location>
        <begin position="259"/>
        <end position="280"/>
    </location>
</feature>
<dbReference type="RefSeq" id="WP_184236541.1">
    <property type="nucleotide sequence ID" value="NZ_JACHMJ010000001.1"/>
</dbReference>
<feature type="transmembrane region" description="Helical" evidence="1">
    <location>
        <begin position="172"/>
        <end position="193"/>
    </location>
</feature>
<feature type="transmembrane region" description="Helical" evidence="1">
    <location>
        <begin position="384"/>
        <end position="404"/>
    </location>
</feature>
<feature type="transmembrane region" description="Helical" evidence="1">
    <location>
        <begin position="1186"/>
        <end position="1205"/>
    </location>
</feature>
<feature type="transmembrane region" description="Helical" evidence="1">
    <location>
        <begin position="1027"/>
        <end position="1044"/>
    </location>
</feature>
<feature type="transmembrane region" description="Helical" evidence="1">
    <location>
        <begin position="1056"/>
        <end position="1074"/>
    </location>
</feature>
<feature type="transmembrane region" description="Helical" evidence="1">
    <location>
        <begin position="1080"/>
        <end position="1100"/>
    </location>
</feature>
<feature type="transmembrane region" description="Helical" evidence="1">
    <location>
        <begin position="577"/>
        <end position="595"/>
    </location>
</feature>
<feature type="transmembrane region" description="Helical" evidence="1">
    <location>
        <begin position="495"/>
        <end position="517"/>
    </location>
</feature>
<feature type="transmembrane region" description="Helical" evidence="1">
    <location>
        <begin position="767"/>
        <end position="791"/>
    </location>
</feature>
<feature type="transmembrane region" description="Helical" evidence="1">
    <location>
        <begin position="1212"/>
        <end position="1234"/>
    </location>
</feature>
<organism evidence="2 3">
    <name type="scientific">Conyzicola lurida</name>
    <dbReference type="NCBI Taxonomy" id="1172621"/>
    <lineage>
        <taxon>Bacteria</taxon>
        <taxon>Bacillati</taxon>
        <taxon>Actinomycetota</taxon>
        <taxon>Actinomycetes</taxon>
        <taxon>Micrococcales</taxon>
        <taxon>Microbacteriaceae</taxon>
        <taxon>Conyzicola</taxon>
    </lineage>
</organism>
<evidence type="ECO:0000313" key="3">
    <source>
        <dbReference type="Proteomes" id="UP000536685"/>
    </source>
</evidence>
<gene>
    <name evidence="2" type="ORF">HD599_001898</name>
</gene>
<sequence length="1276" mass="129166">MPDSPPTDDAAFARYPRTRADLTDTSKCPACFSTLESLVCGVCGLDVSHPSSAELATLSMDAASLLDQRIELIALMRSESARWAATAAALAAEPVPDPEPVPDAVSLAPSPTSAVTVPLPPPVVAPTPTARPVAPPAPRRSSVQVALVIVGVSLLSIFAISFIVYAFVTYGIVWQSVIIGAVTATAFAVASVLRSRGLTSTGEGIGAFAVVLVYLDAYAVRAYNLFGAAATDATLYWGLTLVASALVFVVWHRVFRLRVASIAAFVTLAPGVGLVVAGLAQPLETVTGSFLGYVAIALAGLVHPYVRFAAPNADPATREMLVPERTIALVIAGGGAALAYVSAIAAGRDSAPEILATLTAVAVVSALHAGVARGTGATSAVVRGFGLGFAALAGLSASTAAVAFPYLSLEFHSTVAVAPIAAALVAVAVAVATTRVPSTWRATVRSAAIAPVVVAGLTLVPVTAIALYSTSTVVFGGQSWRLAADASVATAMGPVLRTAAVVALLGAVVAALGCAAATRTLRRHSTLAVSLGAAVLVLAAPALDRLWAVVAVWTLIAVAAVVALLRTRTADARGIRLALTTVALVGGTLAYAASWSSEGTWLAVSVVTIALLLVSRTVVALGGTDPSDPAAHLVGAVSRASLLGGATVVGFVTVSASALLLRSTEGLASDWVFQPDALRLSSVLAVVLLAGTALPAASRLSVLDRHTLFGIAAVVAATSIVNARFASGEFSLLAEPATETALGVALLGALLAWIAPRPDPSFLVERAIAVAAVPVALFWLLDTVASAAGLAGVTRDLVPVAAALICAAVALWVTVAAPGHVPRRASDIGIVLVAAPGLLGAWTGTLPAVADDVFWLALLLTAVTVLLLAVGRDGLVGAESARRHLGWVSLTLATAGLWWRLAASSVSAVEAYVLPLAGVLLVIAVLAWRVERASESAPALLLAALLVAVVPVALVGIDGPLVRALVVGVAGAALLLGGTWLRTEPAARPYLDAASAAGLVGVLIVAVGRSSRSWFDETTGVGLELEAWLGAAVAVLVVAAIGQARIDRPTGGRISAALLGTALGLVLVFEGTAVNSSDSPLASVRAVVVVVLLSAAYLAGTILDRAPLSVGVGRLAVVFAAAMAVVSASVVDPVEWVVLPIAAALLITGSRRLRLQPALRSWPALGLGIGVLLLPSLLVTTVDRPVWRLVAIGVVATAVFVVGFLRKLQAPFLVGAVVALVHGVATFSPELAAISDATEWWVWAGAVGVPVIILAARYERSLATARSVVLGIGALR</sequence>
<feature type="transmembrane region" description="Helical" evidence="1">
    <location>
        <begin position="990"/>
        <end position="1007"/>
    </location>
</feature>
<feature type="transmembrane region" description="Helical" evidence="1">
    <location>
        <begin position="642"/>
        <end position="661"/>
    </location>
</feature>
<accession>A0A841APT3</accession>
<dbReference type="AlphaFoldDB" id="A0A841APT3"/>
<feature type="transmembrane region" description="Helical" evidence="1">
    <location>
        <begin position="828"/>
        <end position="847"/>
    </location>
</feature>
<dbReference type="EMBL" id="JACHMJ010000001">
    <property type="protein sequence ID" value="MBB5843575.1"/>
    <property type="molecule type" value="Genomic_DNA"/>
</dbReference>
<feature type="transmembrane region" description="Helical" evidence="1">
    <location>
        <begin position="145"/>
        <end position="166"/>
    </location>
</feature>
<feature type="transmembrane region" description="Helical" evidence="1">
    <location>
        <begin position="327"/>
        <end position="348"/>
    </location>
</feature>
<keyword evidence="1" id="KW-0472">Membrane</keyword>
<protein>
    <submittedName>
        <fullName evidence="2">Uncharacterized protein</fullName>
    </submittedName>
</protein>
<feature type="transmembrane region" description="Helical" evidence="1">
    <location>
        <begin position="1240"/>
        <end position="1258"/>
    </location>
</feature>
<feature type="transmembrane region" description="Helical" evidence="1">
    <location>
        <begin position="911"/>
        <end position="930"/>
    </location>
</feature>
<feature type="transmembrane region" description="Helical" evidence="1">
    <location>
        <begin position="1136"/>
        <end position="1153"/>
    </location>
</feature>
<evidence type="ECO:0000256" key="1">
    <source>
        <dbReference type="SAM" id="Phobius"/>
    </source>
</evidence>
<feature type="transmembrane region" description="Helical" evidence="1">
    <location>
        <begin position="354"/>
        <end position="372"/>
    </location>
</feature>
<feature type="transmembrane region" description="Helical" evidence="1">
    <location>
        <begin position="601"/>
        <end position="621"/>
    </location>
</feature>
<feature type="transmembrane region" description="Helical" evidence="1">
    <location>
        <begin position="448"/>
        <end position="475"/>
    </location>
</feature>
<evidence type="ECO:0000313" key="2">
    <source>
        <dbReference type="EMBL" id="MBB5843575.1"/>
    </source>
</evidence>
<feature type="transmembrane region" description="Helical" evidence="1">
    <location>
        <begin position="1162"/>
        <end position="1180"/>
    </location>
</feature>
<feature type="transmembrane region" description="Helical" evidence="1">
    <location>
        <begin position="883"/>
        <end position="899"/>
    </location>
</feature>
<feature type="transmembrane region" description="Helical" evidence="1">
    <location>
        <begin position="205"/>
        <end position="223"/>
    </location>
</feature>
<dbReference type="InterPro" id="IPR058062">
    <property type="entry name" value="SCO7613_C"/>
</dbReference>
<feature type="transmembrane region" description="Helical" evidence="1">
    <location>
        <begin position="546"/>
        <end position="565"/>
    </location>
</feature>
<comment type="caution">
    <text evidence="2">The sequence shown here is derived from an EMBL/GenBank/DDBJ whole genome shotgun (WGS) entry which is preliminary data.</text>
</comment>
<feature type="transmembrane region" description="Helical" evidence="1">
    <location>
        <begin position="737"/>
        <end position="755"/>
    </location>
</feature>
<keyword evidence="3" id="KW-1185">Reference proteome</keyword>
<keyword evidence="1" id="KW-0812">Transmembrane</keyword>
<name>A0A841APT3_9MICO</name>
<feature type="transmembrane region" description="Helical" evidence="1">
    <location>
        <begin position="286"/>
        <end position="306"/>
    </location>
</feature>
<keyword evidence="1" id="KW-1133">Transmembrane helix</keyword>
<feature type="transmembrane region" description="Helical" evidence="1">
    <location>
        <begin position="677"/>
        <end position="696"/>
    </location>
</feature>